<dbReference type="EMBL" id="LGTE01000010">
    <property type="protein sequence ID" value="KNZ69614.1"/>
    <property type="molecule type" value="Genomic_DNA"/>
</dbReference>
<keyword evidence="3 7" id="KW-0547">Nucleotide-binding</keyword>
<dbReference type="InterPro" id="IPR003395">
    <property type="entry name" value="RecF/RecN/SMC_N"/>
</dbReference>
<dbReference type="GO" id="GO:0003677">
    <property type="term" value="F:DNA binding"/>
    <property type="evidence" value="ECO:0007669"/>
    <property type="project" value="UniProtKB-UniRule"/>
</dbReference>
<dbReference type="Gene3D" id="1.20.5.340">
    <property type="match status" value="1"/>
</dbReference>
<dbReference type="GO" id="GO:0006260">
    <property type="term" value="P:DNA replication"/>
    <property type="evidence" value="ECO:0007669"/>
    <property type="project" value="UniProtKB-UniRule"/>
</dbReference>
<keyword evidence="6 7" id="KW-0238">DNA-binding</keyword>
<dbReference type="GO" id="GO:0005737">
    <property type="term" value="C:cytoplasm"/>
    <property type="evidence" value="ECO:0007669"/>
    <property type="project" value="UniProtKB-SubCell"/>
</dbReference>
<sequence>MYLKRLEIQGFKSLADKTELYFNPGITAVVGPNGSGKSNISDAIRWVLGEQSAKILRGAKMEDVIFSGSDKRKPVGMAEVTLTLDNSTGIFPVEYSEVTVTRRVFRSGESEFFINKTPCRLKDIHELFMDTGIGKEGYSIIGQGKIDEILSSKSEDRRLIIEEAAGIVKYKNRKLQAVRKLEDTEQNMVRINDIIAELENQVGPLEEQATRAKTYIGYKEELDKLEINLAVHQLTDQKDRLETLTGEEAKLRQDIIALETEVRKTDSEIEELKHDLHLTNENINNLQQDIFEKSSAIEKLEADIRINGERNKNLKERQERLQAEINELSGKQAAIREQSRGEMEGYEKLVHNIRTMETELAELEAQLRELEADNRSKIDDIEQAKGEIIDTLNETAALNNRLHALEAEEKSLQKRREQLVTLIKDVSADRQQILATLESLNISIRETEDELSSAETKIKDIAAKINENRVKIQDVTREFNNLTEEKQKLASKLKALEEMEQDYEGYHKGVREILKAGKQKKLAGICGVVAELLNVPKKYEIAVEVALGGALQFIVTRTDKDAKAAIDFLKKCNAGRATFLPLNTVKAKELRSSDKILKAKGCVGIAAELVTFDREYEPAVKSLLGNIIVAEDIDTALQIAKDNEFSFKVVTLDGDVVNPGGSLTGGSYNKSRSNLLGRKREIEELAVAIAVLQVQVKAVQDKEAALQKEKEKLTGELESIKESQQVGQLRIAGLKAEMEQVKIQKSKLEQSLEVYEMEAAQLDERLKEVLTQNGEITGKIQQLKIRHDELNKRVAESQQDFASLEVHRNEVTGKVTAKKIELARLRQEEISCRQTLDRVRQEIDELAGQIRVKSEEIDFIGRQEGNIAVENSKLEKLITTLVEEKMGMEERVSALKNHRDHLAGQIELKETSAKNANRQFASLQNQIHSLEVKKTRLEAEMENEQSKLLEEFGLTYEEALLQKTEISSKREAQARIKELKSLIADLGAVNLAAIEEFEKVSERYNFLKAQYADLEEARVSLYKVISEMDQIMSKRFCKAYEEINENFRRVFTELFGGGHAELQMTDKENILETGVEIIAQPPGKKPQHLSLLSGGERALTAISLLFAVLMVKPSPFCVLDEIEASLDEANVDRYAAFLRKFSKQTQFIVVTHRKGTMEAADVLYGVTIDDTGVSKMVSMKLADAISKVS</sequence>
<dbReference type="Gene3D" id="3.30.70.1620">
    <property type="match status" value="1"/>
</dbReference>
<dbReference type="Pfam" id="PF06470">
    <property type="entry name" value="SMC_hinge"/>
    <property type="match status" value="1"/>
</dbReference>
<evidence type="ECO:0000256" key="3">
    <source>
        <dbReference type="ARBA" id="ARBA00022741"/>
    </source>
</evidence>
<dbReference type="NCBIfam" id="TIGR02168">
    <property type="entry name" value="SMC_prok_B"/>
    <property type="match status" value="1"/>
</dbReference>
<dbReference type="Gene3D" id="1.20.1060.20">
    <property type="match status" value="1"/>
</dbReference>
<proteinExistence type="inferred from homology"/>
<keyword evidence="2 7" id="KW-0963">Cytoplasm</keyword>
<comment type="function">
    <text evidence="7">Required for chromosome condensation and partitioning.</text>
</comment>
<evidence type="ECO:0000256" key="2">
    <source>
        <dbReference type="ARBA" id="ARBA00022490"/>
    </source>
</evidence>
<comment type="subcellular location">
    <subcellularLocation>
        <location evidence="1 7">Cytoplasm</location>
    </subcellularLocation>
</comment>
<dbReference type="GO" id="GO:0030261">
    <property type="term" value="P:chromosome condensation"/>
    <property type="evidence" value="ECO:0007669"/>
    <property type="project" value="InterPro"/>
</dbReference>
<dbReference type="InterPro" id="IPR036277">
    <property type="entry name" value="SMC_hinge_sf"/>
</dbReference>
<dbReference type="GO" id="GO:0005694">
    <property type="term" value="C:chromosome"/>
    <property type="evidence" value="ECO:0007669"/>
    <property type="project" value="InterPro"/>
</dbReference>
<dbReference type="PATRIC" id="fig|281456.6.peg.1745"/>
<dbReference type="InterPro" id="IPR011890">
    <property type="entry name" value="SMC_prok"/>
</dbReference>
<evidence type="ECO:0000256" key="7">
    <source>
        <dbReference type="HAMAP-Rule" id="MF_01894"/>
    </source>
</evidence>
<keyword evidence="5 7" id="KW-0175">Coiled coil</keyword>
<gene>
    <name evidence="7" type="primary">smc</name>
    <name evidence="9" type="ORF">Tfer_1635</name>
</gene>
<dbReference type="SMART" id="SM00968">
    <property type="entry name" value="SMC_hinge"/>
    <property type="match status" value="1"/>
</dbReference>
<dbReference type="GO" id="GO:0007059">
    <property type="term" value="P:chromosome segregation"/>
    <property type="evidence" value="ECO:0007669"/>
    <property type="project" value="UniProtKB-UniRule"/>
</dbReference>
<dbReference type="HAMAP" id="MF_01894">
    <property type="entry name" value="Smc_prok"/>
    <property type="match status" value="1"/>
</dbReference>
<evidence type="ECO:0000313" key="9">
    <source>
        <dbReference type="EMBL" id="KNZ69614.1"/>
    </source>
</evidence>
<dbReference type="GO" id="GO:0016887">
    <property type="term" value="F:ATP hydrolysis activity"/>
    <property type="evidence" value="ECO:0007669"/>
    <property type="project" value="InterPro"/>
</dbReference>
<comment type="subunit">
    <text evidence="7">Homodimer.</text>
</comment>
<dbReference type="RefSeq" id="WP_052217860.1">
    <property type="nucleotide sequence ID" value="NZ_LGTE01000010.1"/>
</dbReference>
<comment type="domain">
    <text evidence="7">Contains large globular domains required for ATP hydrolysis at each terminus and a third globular domain forming a flexible hinge near the middle of the molecule. These domains are separated by coiled-coil structures.</text>
</comment>
<organism evidence="9 10">
    <name type="scientific">Thermincola ferriacetica</name>
    <dbReference type="NCBI Taxonomy" id="281456"/>
    <lineage>
        <taxon>Bacteria</taxon>
        <taxon>Bacillati</taxon>
        <taxon>Bacillota</taxon>
        <taxon>Clostridia</taxon>
        <taxon>Eubacteriales</taxon>
        <taxon>Thermincolaceae</taxon>
        <taxon>Thermincola</taxon>
    </lineage>
</organism>
<dbReference type="GO" id="GO:0007062">
    <property type="term" value="P:sister chromatid cohesion"/>
    <property type="evidence" value="ECO:0007669"/>
    <property type="project" value="InterPro"/>
</dbReference>
<comment type="similarity">
    <text evidence="7">Belongs to the SMC family.</text>
</comment>
<feature type="binding site" evidence="7">
    <location>
        <begin position="32"/>
        <end position="39"/>
    </location>
    <ligand>
        <name>ATP</name>
        <dbReference type="ChEBI" id="CHEBI:30616"/>
    </ligand>
</feature>
<evidence type="ECO:0000256" key="5">
    <source>
        <dbReference type="ARBA" id="ARBA00023054"/>
    </source>
</evidence>
<feature type="domain" description="SMC hinge" evidence="8">
    <location>
        <begin position="523"/>
        <end position="640"/>
    </location>
</feature>
<dbReference type="InterPro" id="IPR027417">
    <property type="entry name" value="P-loop_NTPase"/>
</dbReference>
<evidence type="ECO:0000313" key="10">
    <source>
        <dbReference type="Proteomes" id="UP000037175"/>
    </source>
</evidence>
<evidence type="ECO:0000259" key="8">
    <source>
        <dbReference type="SMART" id="SM00968"/>
    </source>
</evidence>
<dbReference type="FunFam" id="3.40.50.300:FF:000984">
    <property type="entry name" value="Chromosome partition protein Smc"/>
    <property type="match status" value="1"/>
</dbReference>
<evidence type="ECO:0000256" key="6">
    <source>
        <dbReference type="ARBA" id="ARBA00023125"/>
    </source>
</evidence>
<dbReference type="InterPro" id="IPR010935">
    <property type="entry name" value="SMC_hinge"/>
</dbReference>
<dbReference type="CDD" id="cd03278">
    <property type="entry name" value="ABC_SMC_barmotin"/>
    <property type="match status" value="2"/>
</dbReference>
<protein>
    <recommendedName>
        <fullName evidence="7">Chromosome partition protein Smc</fullName>
    </recommendedName>
</protein>
<comment type="caution">
    <text evidence="9">The sequence shown here is derived from an EMBL/GenBank/DDBJ whole genome shotgun (WGS) entry which is preliminary data.</text>
</comment>
<evidence type="ECO:0000256" key="1">
    <source>
        <dbReference type="ARBA" id="ARBA00004496"/>
    </source>
</evidence>
<keyword evidence="4 7" id="KW-0067">ATP-binding</keyword>
<dbReference type="AlphaFoldDB" id="A0A0L6W3E9"/>
<dbReference type="Proteomes" id="UP000037175">
    <property type="component" value="Unassembled WGS sequence"/>
</dbReference>
<dbReference type="PANTHER" id="PTHR43977">
    <property type="entry name" value="STRUCTURAL MAINTENANCE OF CHROMOSOMES PROTEIN 3"/>
    <property type="match status" value="1"/>
</dbReference>
<evidence type="ECO:0000256" key="4">
    <source>
        <dbReference type="ARBA" id="ARBA00022840"/>
    </source>
</evidence>
<dbReference type="SUPFAM" id="SSF75553">
    <property type="entry name" value="Smc hinge domain"/>
    <property type="match status" value="1"/>
</dbReference>
<feature type="coiled-coil region" evidence="7">
    <location>
        <begin position="682"/>
        <end position="1017"/>
    </location>
</feature>
<dbReference type="InterPro" id="IPR024704">
    <property type="entry name" value="SMC"/>
</dbReference>
<keyword evidence="10" id="KW-1185">Reference proteome</keyword>
<dbReference type="Pfam" id="PF02463">
    <property type="entry name" value="SMC_N"/>
    <property type="match status" value="1"/>
</dbReference>
<reference evidence="10" key="1">
    <citation type="submission" date="2015-07" db="EMBL/GenBank/DDBJ databases">
        <title>Complete Genome of Thermincola ferriacetica strain Z-0001T.</title>
        <authorList>
            <person name="Lusk B."/>
            <person name="Badalamenti J.P."/>
            <person name="Parameswaran P."/>
            <person name="Bond D.R."/>
            <person name="Torres C.I."/>
        </authorList>
    </citation>
    <scope>NUCLEOTIDE SEQUENCE [LARGE SCALE GENOMIC DNA]</scope>
    <source>
        <strain evidence="10">Z-0001</strain>
    </source>
</reference>
<dbReference type="GO" id="GO:0005524">
    <property type="term" value="F:ATP binding"/>
    <property type="evidence" value="ECO:0007669"/>
    <property type="project" value="UniProtKB-UniRule"/>
</dbReference>
<feature type="coiled-coil region" evidence="7">
    <location>
        <begin position="234"/>
        <end position="502"/>
    </location>
</feature>
<name>A0A0L6W3E9_9FIRM</name>
<dbReference type="SUPFAM" id="SSF52540">
    <property type="entry name" value="P-loop containing nucleoside triphosphate hydrolases"/>
    <property type="match status" value="1"/>
</dbReference>
<feature type="coiled-coil region" evidence="7">
    <location>
        <begin position="167"/>
        <end position="201"/>
    </location>
</feature>
<dbReference type="Gene3D" id="3.40.50.300">
    <property type="entry name" value="P-loop containing nucleotide triphosphate hydrolases"/>
    <property type="match status" value="2"/>
</dbReference>
<dbReference type="FunFam" id="3.40.50.300:FF:000901">
    <property type="entry name" value="Chromosome partition protein Smc"/>
    <property type="match status" value="1"/>
</dbReference>
<dbReference type="PIRSF" id="PIRSF005719">
    <property type="entry name" value="SMC"/>
    <property type="match status" value="1"/>
</dbReference>
<accession>A0A0L6W3E9</accession>